<proteinExistence type="predicted"/>
<keyword evidence="4" id="KW-1185">Reference proteome</keyword>
<evidence type="ECO:0000313" key="4">
    <source>
        <dbReference type="Proteomes" id="UP000437931"/>
    </source>
</evidence>
<protein>
    <recommendedName>
        <fullName evidence="1">DUF2460 domain-containing protein</fullName>
    </recommendedName>
</protein>
<dbReference type="Proteomes" id="UP000437931">
    <property type="component" value="Unassembled WGS sequence"/>
</dbReference>
<sequence length="200" mass="22594">MDYIDARLSDLVAFGFSGGPEWSTRIVQLNNGQEQRNAQWLYPKSRFKAQYLNLLEAARDEIQAAFNAARGRLYSFRFRDWNDFLARGERIYPNAGTRDPVQLIKSYTMATATTIRKIQAPVAETVTVRDNVSGVVAGTLDPSLGLFTPAAAWGSTPYTWSGEFDLWVRFDSDYNAFTINNRSGDEFVATADIELVEVRR</sequence>
<dbReference type="InterPro" id="IPR011740">
    <property type="entry name" value="DUF2460"/>
</dbReference>
<evidence type="ECO:0000313" key="2">
    <source>
        <dbReference type="EMBL" id="MRG98874.1"/>
    </source>
</evidence>
<gene>
    <name evidence="2" type="ORF">GIY21_01045</name>
    <name evidence="3" type="ORF">GIY22_01725</name>
</gene>
<dbReference type="AlphaFoldDB" id="A0A6N7Q9C9"/>
<dbReference type="EMBL" id="WJPN01000001">
    <property type="protein sequence ID" value="MRG98874.1"/>
    <property type="molecule type" value="Genomic_DNA"/>
</dbReference>
<feature type="domain" description="DUF2460" evidence="1">
    <location>
        <begin position="6"/>
        <end position="199"/>
    </location>
</feature>
<evidence type="ECO:0000313" key="5">
    <source>
        <dbReference type="Proteomes" id="UP000439314"/>
    </source>
</evidence>
<reference evidence="3" key="2">
    <citation type="journal article" date="2020" name="Plant Dis.">
        <title>A Grain Rot of Rice in Iran Caused by a Xanthomonas Strain Closely Related to X. sacchari.</title>
        <authorList>
            <person name="Mirghasempour S.A."/>
            <person name="Huang S."/>
            <person name="Studholme D.J."/>
            <person name="Brady C.L."/>
        </authorList>
    </citation>
    <scope>NUCLEOTIDE SEQUENCE</scope>
    <source>
        <strain evidence="3">SAM114</strain>
    </source>
</reference>
<dbReference type="Pfam" id="PF09343">
    <property type="entry name" value="DUF2460"/>
    <property type="match status" value="1"/>
</dbReference>
<organism evidence="2 5">
    <name type="scientific">Xanthomonas sontii</name>
    <dbReference type="NCBI Taxonomy" id="2650745"/>
    <lineage>
        <taxon>Bacteria</taxon>
        <taxon>Pseudomonadati</taxon>
        <taxon>Pseudomonadota</taxon>
        <taxon>Gammaproteobacteria</taxon>
        <taxon>Lysobacterales</taxon>
        <taxon>Lysobacteraceae</taxon>
        <taxon>Xanthomonas</taxon>
    </lineage>
</organism>
<dbReference type="RefSeq" id="WP_153750374.1">
    <property type="nucleotide sequence ID" value="NZ_WJPM01000001.1"/>
</dbReference>
<dbReference type="EMBL" id="WJPM01000001">
    <property type="protein sequence ID" value="MRH73335.1"/>
    <property type="molecule type" value="Genomic_DNA"/>
</dbReference>
<accession>A0A6N7Q9C9</accession>
<reference evidence="4 5" key="1">
    <citation type="submission" date="2019-11" db="EMBL/GenBank/DDBJ databases">
        <title>First report of rice panicle blight caused by Xanthomonas sp. in Iran.</title>
        <authorList>
            <person name="Mirghasempour S.A."/>
            <person name="Huang S."/>
            <person name="Brady C.L."/>
            <person name="Studholme D.J."/>
        </authorList>
    </citation>
    <scope>NUCLEOTIDE SEQUENCE [LARGE SCALE GENOMIC DNA]</scope>
    <source>
        <strain evidence="2 5">ASD011</strain>
        <strain evidence="4">SAM114</strain>
    </source>
</reference>
<comment type="caution">
    <text evidence="2">The sequence shown here is derived from an EMBL/GenBank/DDBJ whole genome shotgun (WGS) entry which is preliminary data.</text>
</comment>
<evidence type="ECO:0000313" key="3">
    <source>
        <dbReference type="EMBL" id="MRH73335.1"/>
    </source>
</evidence>
<evidence type="ECO:0000259" key="1">
    <source>
        <dbReference type="Pfam" id="PF09343"/>
    </source>
</evidence>
<dbReference type="Proteomes" id="UP000439314">
    <property type="component" value="Unassembled WGS sequence"/>
</dbReference>
<name>A0A6N7Q9C9_9XANT</name>